<protein>
    <submittedName>
        <fullName evidence="2">DUF4124 domain-containing protein</fullName>
    </submittedName>
</protein>
<proteinExistence type="predicted"/>
<dbReference type="InterPro" id="IPR025392">
    <property type="entry name" value="DUF4124"/>
</dbReference>
<evidence type="ECO:0000313" key="2">
    <source>
        <dbReference type="EMBL" id="WGL15576.1"/>
    </source>
</evidence>
<organism evidence="2 3">
    <name type="scientific">Microbulbifer bruguierae</name>
    <dbReference type="NCBI Taxonomy" id="3029061"/>
    <lineage>
        <taxon>Bacteria</taxon>
        <taxon>Pseudomonadati</taxon>
        <taxon>Pseudomonadota</taxon>
        <taxon>Gammaproteobacteria</taxon>
        <taxon>Cellvibrionales</taxon>
        <taxon>Microbulbiferaceae</taxon>
        <taxon>Microbulbifer</taxon>
    </lineage>
</organism>
<dbReference type="RefSeq" id="WP_280318512.1">
    <property type="nucleotide sequence ID" value="NZ_CP118605.1"/>
</dbReference>
<name>A0ABY8N9L7_9GAMM</name>
<dbReference type="EMBL" id="CP118605">
    <property type="protein sequence ID" value="WGL15576.1"/>
    <property type="molecule type" value="Genomic_DNA"/>
</dbReference>
<feature type="domain" description="DUF4124" evidence="1">
    <location>
        <begin position="9"/>
        <end position="47"/>
    </location>
</feature>
<dbReference type="Proteomes" id="UP001236500">
    <property type="component" value="Chromosome"/>
</dbReference>
<sequence length="143" mass="16386">MRRIWLLAAFSLALEAGAGELYRWVDEDGRVHFSDRPPVEAKAESLDGQLKPINSADATRKIDFPDSSRAQQIERDYVQRRQAQEARDLHQRQIACNQARRQLEILKGRVYFVDADGNQTTISERERAEKASALDALIHRHCS</sequence>
<evidence type="ECO:0000259" key="1">
    <source>
        <dbReference type="Pfam" id="PF13511"/>
    </source>
</evidence>
<reference evidence="2 3" key="1">
    <citation type="submission" date="2023-02" db="EMBL/GenBank/DDBJ databases">
        <title>Description and genomic characterization of Microbulbifer bruguierae sp. nov., isolated from the sediment of mangrove plant Bruguiera sexangula.</title>
        <authorList>
            <person name="Long M."/>
        </authorList>
    </citation>
    <scope>NUCLEOTIDE SEQUENCE [LARGE SCALE GENOMIC DNA]</scope>
    <source>
        <strain evidence="2 3">H12</strain>
    </source>
</reference>
<gene>
    <name evidence="2" type="ORF">PVT68_12435</name>
</gene>
<accession>A0ABY8N9L7</accession>
<evidence type="ECO:0000313" key="3">
    <source>
        <dbReference type="Proteomes" id="UP001236500"/>
    </source>
</evidence>
<dbReference type="Pfam" id="PF13511">
    <property type="entry name" value="DUF4124"/>
    <property type="match status" value="1"/>
</dbReference>
<keyword evidence="3" id="KW-1185">Reference proteome</keyword>